<evidence type="ECO:0000313" key="3">
    <source>
        <dbReference type="Proteomes" id="UP000765509"/>
    </source>
</evidence>
<dbReference type="EMBL" id="AVOT02117074">
    <property type="protein sequence ID" value="MBW0584159.1"/>
    <property type="molecule type" value="Genomic_DNA"/>
</dbReference>
<keyword evidence="3" id="KW-1185">Reference proteome</keyword>
<dbReference type="AlphaFoldDB" id="A0A9Q3KNB0"/>
<accession>A0A9Q3KNB0</accession>
<feature type="region of interest" description="Disordered" evidence="1">
    <location>
        <begin position="1"/>
        <end position="22"/>
    </location>
</feature>
<protein>
    <submittedName>
        <fullName evidence="2">Uncharacterized protein</fullName>
    </submittedName>
</protein>
<evidence type="ECO:0000313" key="2">
    <source>
        <dbReference type="EMBL" id="MBW0584159.1"/>
    </source>
</evidence>
<organism evidence="2 3">
    <name type="scientific">Austropuccinia psidii MF-1</name>
    <dbReference type="NCBI Taxonomy" id="1389203"/>
    <lineage>
        <taxon>Eukaryota</taxon>
        <taxon>Fungi</taxon>
        <taxon>Dikarya</taxon>
        <taxon>Basidiomycota</taxon>
        <taxon>Pucciniomycotina</taxon>
        <taxon>Pucciniomycetes</taxon>
        <taxon>Pucciniales</taxon>
        <taxon>Sphaerophragmiaceae</taxon>
        <taxon>Austropuccinia</taxon>
    </lineage>
</organism>
<name>A0A9Q3KNB0_9BASI</name>
<proteinExistence type="predicted"/>
<evidence type="ECO:0000256" key="1">
    <source>
        <dbReference type="SAM" id="MobiDB-lite"/>
    </source>
</evidence>
<reference evidence="2" key="1">
    <citation type="submission" date="2021-03" db="EMBL/GenBank/DDBJ databases">
        <title>Draft genome sequence of rust myrtle Austropuccinia psidii MF-1, a brazilian biotype.</title>
        <authorList>
            <person name="Quecine M.C."/>
            <person name="Pachon D.M.R."/>
            <person name="Bonatelli M.L."/>
            <person name="Correr F.H."/>
            <person name="Franceschini L.M."/>
            <person name="Leite T.F."/>
            <person name="Margarido G.R.A."/>
            <person name="Almeida C.A."/>
            <person name="Ferrarezi J.A."/>
            <person name="Labate C.A."/>
        </authorList>
    </citation>
    <scope>NUCLEOTIDE SEQUENCE</scope>
    <source>
        <strain evidence="2">MF-1</strain>
    </source>
</reference>
<dbReference type="Proteomes" id="UP000765509">
    <property type="component" value="Unassembled WGS sequence"/>
</dbReference>
<comment type="caution">
    <text evidence="2">The sequence shown here is derived from an EMBL/GenBank/DDBJ whole genome shotgun (WGS) entry which is preliminary data.</text>
</comment>
<sequence length="71" mass="7985">MAEWLRRFPAKEKNTASSFPKDPTYYGSSHPIHWHTANADALVPAELVELRTYCQLSTLHLLDAAGVLYAL</sequence>
<feature type="compositionally biased region" description="Basic and acidic residues" evidence="1">
    <location>
        <begin position="1"/>
        <end position="14"/>
    </location>
</feature>
<gene>
    <name evidence="2" type="ORF">O181_123874</name>
</gene>